<sequence>MTNLDNKRFCIKNWYKNKLNKSQKMFFFVFLLNIVGLGFVIYSFIDSLMHNNIGPAEKRVFRNGFTEVDKFTNQSNLLLLVFAFVYVFYPKNSLLKNEKFLIACMTYILFTFVGYNLILNLTAKDKGYAALLNENRIAAFAASITLHFINPVVFIVCGFLRFVFNPVEKIKSFKAFVIPGMIYPIIYLIYVITIPYVYNSHANGEYYSVYGGPTNVIKNPKLAWPICIGMIFVYFPITFFLIWFGARKINTKYYVPPKSTTPLEN</sequence>
<feature type="transmembrane region" description="Helical" evidence="1">
    <location>
        <begin position="71"/>
        <end position="88"/>
    </location>
</feature>
<dbReference type="PIRSF" id="PIRSF006834">
    <property type="entry name" value="UCP006834"/>
    <property type="match status" value="1"/>
</dbReference>
<dbReference type="Pfam" id="PF07667">
    <property type="entry name" value="DUF1600"/>
    <property type="match status" value="1"/>
</dbReference>
<comment type="caution">
    <text evidence="2">The sequence shown here is derived from an EMBL/GenBank/DDBJ whole genome shotgun (WGS) entry which is preliminary data.</text>
</comment>
<keyword evidence="1" id="KW-0472">Membrane</keyword>
<proteinExistence type="predicted"/>
<dbReference type="RefSeq" id="WP_255045720.1">
    <property type="nucleotide sequence ID" value="NZ_CP101415.1"/>
</dbReference>
<evidence type="ECO:0000256" key="1">
    <source>
        <dbReference type="SAM" id="Phobius"/>
    </source>
</evidence>
<keyword evidence="1" id="KW-0812">Transmembrane</keyword>
<dbReference type="EMBL" id="JAJHZP010000001">
    <property type="protein sequence ID" value="MDC4183083.1"/>
    <property type="molecule type" value="Genomic_DNA"/>
</dbReference>
<organism evidence="2 3">
    <name type="scientific">Mycoplasma bradburyae</name>
    <dbReference type="NCBI Taxonomy" id="2963128"/>
    <lineage>
        <taxon>Bacteria</taxon>
        <taxon>Bacillati</taxon>
        <taxon>Mycoplasmatota</taxon>
        <taxon>Mollicutes</taxon>
        <taxon>Mycoplasmataceae</taxon>
        <taxon>Mycoplasma</taxon>
    </lineage>
</organism>
<dbReference type="Proteomes" id="UP001216384">
    <property type="component" value="Unassembled WGS sequence"/>
</dbReference>
<keyword evidence="1" id="KW-1133">Transmembrane helix</keyword>
<feature type="transmembrane region" description="Helical" evidence="1">
    <location>
        <begin position="176"/>
        <end position="198"/>
    </location>
</feature>
<feature type="transmembrane region" description="Helical" evidence="1">
    <location>
        <begin position="138"/>
        <end position="164"/>
    </location>
</feature>
<gene>
    <name evidence="2" type="ORF">LNO71_00290</name>
</gene>
<dbReference type="InterPro" id="IPR011631">
    <property type="entry name" value="DUF1600"/>
</dbReference>
<name>A0AAW6HQ19_9MOLU</name>
<dbReference type="AlphaFoldDB" id="A0AAW6HQ19"/>
<reference evidence="2" key="1">
    <citation type="submission" date="2021-11" db="EMBL/GenBank/DDBJ databases">
        <title>Description of Mycoplasma bradburyaesp. nov.from sea birds: a tribute to a great mycoplasmologist.</title>
        <authorList>
            <person name="Ramirez A.S."/>
            <person name="Poveda C."/>
            <person name="Suarez-Perez A."/>
            <person name="Rosales R.S."/>
            <person name="Dijkman R."/>
            <person name="Feberwee A."/>
            <person name="Spergser J."/>
            <person name="Szostak M.P."/>
            <person name="Ressel L."/>
            <person name="Calabuig P."/>
            <person name="Catania S."/>
            <person name="Gobbo F."/>
            <person name="Timofte D."/>
            <person name="Poveda J.B."/>
        </authorList>
    </citation>
    <scope>NUCLEOTIDE SEQUENCE</scope>
    <source>
        <strain evidence="2">T264</strain>
    </source>
</reference>
<evidence type="ECO:0000313" key="2">
    <source>
        <dbReference type="EMBL" id="MDC4183083.1"/>
    </source>
</evidence>
<feature type="transmembrane region" description="Helical" evidence="1">
    <location>
        <begin position="25"/>
        <end position="45"/>
    </location>
</feature>
<evidence type="ECO:0000313" key="3">
    <source>
        <dbReference type="Proteomes" id="UP001216384"/>
    </source>
</evidence>
<feature type="transmembrane region" description="Helical" evidence="1">
    <location>
        <begin position="100"/>
        <end position="118"/>
    </location>
</feature>
<accession>A0AAW6HQ19</accession>
<protein>
    <submittedName>
        <fullName evidence="2">DUF1600 domain-containing protein</fullName>
    </submittedName>
</protein>
<feature type="transmembrane region" description="Helical" evidence="1">
    <location>
        <begin position="222"/>
        <end position="244"/>
    </location>
</feature>